<dbReference type="EMBL" id="JAOPGA020001361">
    <property type="protein sequence ID" value="KAL0487663.1"/>
    <property type="molecule type" value="Genomic_DNA"/>
</dbReference>
<keyword evidence="1" id="KW-0472">Membrane</keyword>
<accession>A0AAW2ZE72</accession>
<feature type="transmembrane region" description="Helical" evidence="1">
    <location>
        <begin position="89"/>
        <end position="112"/>
    </location>
</feature>
<evidence type="ECO:0000256" key="1">
    <source>
        <dbReference type="SAM" id="Phobius"/>
    </source>
</evidence>
<keyword evidence="1" id="KW-0812">Transmembrane</keyword>
<gene>
    <name evidence="2" type="ORF">AKO1_008734</name>
</gene>
<sequence length="212" mass="24894">MAVISKLAPRVARPLTVSNIMGKNVPNMIVVAIPQQRFRQIRQVPGLPFHQGWFDSFSNVYQDTRYTLDLKPLEYRGGNLNFVFEYLGLWMLFLPIAGVVCLAAFCLSWYTLVDPQTTVRRQDNPHPFLNIRNGTDYENTRLPVFKKVVIFGPSLQDYRIQYYHEIEHAIAAKKKYVDYLRDKREYEKEMALRVLKDRVERFVANKSQEESK</sequence>
<dbReference type="AlphaFoldDB" id="A0AAW2ZE72"/>
<comment type="caution">
    <text evidence="2">The sequence shown here is derived from an EMBL/GenBank/DDBJ whole genome shotgun (WGS) entry which is preliminary data.</text>
</comment>
<name>A0AAW2ZE72_9EUKA</name>
<keyword evidence="3" id="KW-1185">Reference proteome</keyword>
<evidence type="ECO:0000313" key="2">
    <source>
        <dbReference type="EMBL" id="KAL0487663.1"/>
    </source>
</evidence>
<keyword evidence="1" id="KW-1133">Transmembrane helix</keyword>
<reference evidence="2 3" key="1">
    <citation type="submission" date="2024-03" db="EMBL/GenBank/DDBJ databases">
        <title>The Acrasis kona genome and developmental transcriptomes reveal deep origins of eukaryotic multicellular pathways.</title>
        <authorList>
            <person name="Sheikh S."/>
            <person name="Fu C.-J."/>
            <person name="Brown M.W."/>
            <person name="Baldauf S.L."/>
        </authorList>
    </citation>
    <scope>NUCLEOTIDE SEQUENCE [LARGE SCALE GENOMIC DNA]</scope>
    <source>
        <strain evidence="2 3">ATCC MYA-3509</strain>
    </source>
</reference>
<evidence type="ECO:0000313" key="3">
    <source>
        <dbReference type="Proteomes" id="UP001431209"/>
    </source>
</evidence>
<organism evidence="2 3">
    <name type="scientific">Acrasis kona</name>
    <dbReference type="NCBI Taxonomy" id="1008807"/>
    <lineage>
        <taxon>Eukaryota</taxon>
        <taxon>Discoba</taxon>
        <taxon>Heterolobosea</taxon>
        <taxon>Tetramitia</taxon>
        <taxon>Eutetramitia</taxon>
        <taxon>Acrasidae</taxon>
        <taxon>Acrasis</taxon>
    </lineage>
</organism>
<proteinExistence type="predicted"/>
<dbReference type="Proteomes" id="UP001431209">
    <property type="component" value="Unassembled WGS sequence"/>
</dbReference>
<protein>
    <submittedName>
        <fullName evidence="2">Uncharacterized protein</fullName>
    </submittedName>
</protein>